<evidence type="ECO:0000313" key="1">
    <source>
        <dbReference type="EMBL" id="CAN0505075.1"/>
    </source>
</evidence>
<evidence type="ECO:0000313" key="2">
    <source>
        <dbReference type="Proteomes" id="UP001162501"/>
    </source>
</evidence>
<name>A0AC59ZSD9_RANTA</name>
<dbReference type="Proteomes" id="UP001162501">
    <property type="component" value="Chromosome 4"/>
</dbReference>
<accession>A0AC59ZSD9</accession>
<proteinExistence type="predicted"/>
<reference evidence="1" key="2">
    <citation type="submission" date="2025-03" db="EMBL/GenBank/DDBJ databases">
        <authorList>
            <consortium name="ELIXIR-Norway"/>
            <consortium name="Elixir Norway"/>
        </authorList>
    </citation>
    <scope>NUCLEOTIDE SEQUENCE</scope>
</reference>
<protein>
    <submittedName>
        <fullName evidence="1">Uncharacterized protein</fullName>
    </submittedName>
</protein>
<organism evidence="1 2">
    <name type="scientific">Rangifer tarandus platyrhynchus</name>
    <name type="common">Svalbard reindeer</name>
    <dbReference type="NCBI Taxonomy" id="3082113"/>
    <lineage>
        <taxon>Eukaryota</taxon>
        <taxon>Metazoa</taxon>
        <taxon>Chordata</taxon>
        <taxon>Craniata</taxon>
        <taxon>Vertebrata</taxon>
        <taxon>Euteleostomi</taxon>
        <taxon>Mammalia</taxon>
        <taxon>Eutheria</taxon>
        <taxon>Laurasiatheria</taxon>
        <taxon>Artiodactyla</taxon>
        <taxon>Ruminantia</taxon>
        <taxon>Pecora</taxon>
        <taxon>Cervidae</taxon>
        <taxon>Odocoileinae</taxon>
        <taxon>Rangifer</taxon>
    </lineage>
</organism>
<reference evidence="1" key="1">
    <citation type="submission" date="2023-05" db="EMBL/GenBank/DDBJ databases">
        <authorList>
            <consortium name="ELIXIR-Norway"/>
        </authorList>
    </citation>
    <scope>NUCLEOTIDE SEQUENCE</scope>
</reference>
<dbReference type="EMBL" id="OX596088">
    <property type="protein sequence ID" value="CAN0505075.1"/>
    <property type="molecule type" value="Genomic_DNA"/>
</dbReference>
<gene>
    <name evidence="1" type="ORF">MRATA1EN22A_LOCUS22509</name>
</gene>
<sequence length="132" mass="13938">MPLGCLPRERPALLSPQQILSGFQKDSSPSPAGVEILQAGRTLGTKEMLLVLKASSSGRCYSVAKSWVETRVAGLKGTSRGRVIQHRSDATGVPAATSRVPQATCAGAGQLALSNLFCMVDLMVTVRKIGRM</sequence>